<evidence type="ECO:0000256" key="2">
    <source>
        <dbReference type="ARBA" id="ARBA00022801"/>
    </source>
</evidence>
<keyword evidence="5" id="KW-1185">Reference proteome</keyword>
<dbReference type="KEGG" id="bapa:BBC0178_017330"/>
<dbReference type="RefSeq" id="WP_149867461.1">
    <property type="nucleotide sequence ID" value="NZ_CP015820.1"/>
</dbReference>
<evidence type="ECO:0000313" key="5">
    <source>
        <dbReference type="Proteomes" id="UP000189660"/>
    </source>
</evidence>
<dbReference type="InterPro" id="IPR000560">
    <property type="entry name" value="His_Pase_clade-2"/>
</dbReference>
<dbReference type="EMBL" id="CP015820">
    <property type="protein sequence ID" value="AQT43185.1"/>
    <property type="molecule type" value="Genomic_DNA"/>
</dbReference>
<dbReference type="GO" id="GO:0050308">
    <property type="term" value="F:sugar-phosphatase activity"/>
    <property type="evidence" value="ECO:0007669"/>
    <property type="project" value="TreeGrafter"/>
</dbReference>
<reference evidence="4 5" key="1">
    <citation type="submission" date="2016-11" db="EMBL/GenBank/DDBJ databases">
        <title>Comparative genomics of Bartonella apis.</title>
        <authorList>
            <person name="Engel P."/>
        </authorList>
    </citation>
    <scope>NUCLEOTIDE SEQUENCE [LARGE SCALE GENOMIC DNA]</scope>
    <source>
        <strain evidence="4 5">BBC0178</strain>
    </source>
</reference>
<evidence type="ECO:0000256" key="3">
    <source>
        <dbReference type="SAM" id="MobiDB-lite"/>
    </source>
</evidence>
<dbReference type="AlphaFoldDB" id="A0A1U9MD12"/>
<sequence length="523" mass="57708">MTICKIDDILSSGTTIFLKPELEGDHTMKKSTDMSIATIRFLRAKICRLMAVFIVVLLLNLSISKPEAIAGDDFSDYTLDKVVVLMRHGVRPQNDTAKLDQATGKKWSQWLVPDGNLSGHGYAGIVDQSRYMFENWKSEGLALSSPCPKKNEVFIWASPIERTVATAQALTDGMFPGCGITPSHLPLQKKDPLFQSVEMGLARPDPKKVDNEVMEAMGGSPEKAAQKYADDVALLRQTVCGKKPKDCQFLDEQWGFKKTKSGKYKLTGPVSSASAISETIRLQYSEGLPLHDVAFGHVKNAGDVLKLMSLHAAKYDLLDNTMEIARTGGNILMHEITDSLIAGSVAENEESYPELGSPLVIFVGHDTNISQIKTILDFHWKLASYPADDIPPGGMLIFKRYKNNKTGRLAVQLSFAARTLDEWRFLTPLSEKNPIAREIYTNPECSLSGKDETGRMDEKGDKTPEKAKGVKAPEKQESAKTPQKNESANSGASDLGTLCDLETFVSLYRDKLDDIPDDLPLFK</sequence>
<dbReference type="GO" id="GO:0003993">
    <property type="term" value="F:acid phosphatase activity"/>
    <property type="evidence" value="ECO:0007669"/>
    <property type="project" value="UniProtKB-EC"/>
</dbReference>
<dbReference type="InterPro" id="IPR050645">
    <property type="entry name" value="Histidine_acid_phosphatase"/>
</dbReference>
<dbReference type="Proteomes" id="UP000189660">
    <property type="component" value="Chromosome"/>
</dbReference>
<dbReference type="GO" id="GO:0030288">
    <property type="term" value="C:outer membrane-bounded periplasmic space"/>
    <property type="evidence" value="ECO:0007669"/>
    <property type="project" value="TreeGrafter"/>
</dbReference>
<dbReference type="InterPro" id="IPR029033">
    <property type="entry name" value="His_PPase_superfam"/>
</dbReference>
<organism evidence="4 5">
    <name type="scientific">Bartonella apihabitans</name>
    <dbReference type="NCBI Taxonomy" id="2750929"/>
    <lineage>
        <taxon>Bacteria</taxon>
        <taxon>Pseudomonadati</taxon>
        <taxon>Pseudomonadota</taxon>
        <taxon>Alphaproteobacteria</taxon>
        <taxon>Hyphomicrobiales</taxon>
        <taxon>Bartonellaceae</taxon>
        <taxon>Bartonella</taxon>
    </lineage>
</organism>
<evidence type="ECO:0000313" key="4">
    <source>
        <dbReference type="EMBL" id="AQT43185.1"/>
    </source>
</evidence>
<dbReference type="Gene3D" id="3.40.50.1240">
    <property type="entry name" value="Phosphoglycerate mutase-like"/>
    <property type="match status" value="2"/>
</dbReference>
<dbReference type="EC" id="3.1.3.2" evidence="4"/>
<feature type="region of interest" description="Disordered" evidence="3">
    <location>
        <begin position="444"/>
        <end position="495"/>
    </location>
</feature>
<name>A0A1U9MD12_9HYPH</name>
<proteinExistence type="inferred from homology"/>
<dbReference type="PANTHER" id="PTHR11567">
    <property type="entry name" value="ACID PHOSPHATASE-RELATED"/>
    <property type="match status" value="1"/>
</dbReference>
<gene>
    <name evidence="4" type="ORF">BBC0178_017330</name>
</gene>
<dbReference type="CDD" id="cd07061">
    <property type="entry name" value="HP_HAP_like"/>
    <property type="match status" value="1"/>
</dbReference>
<evidence type="ECO:0000256" key="1">
    <source>
        <dbReference type="ARBA" id="ARBA00005375"/>
    </source>
</evidence>
<feature type="compositionally biased region" description="Polar residues" evidence="3">
    <location>
        <begin position="479"/>
        <end position="492"/>
    </location>
</feature>
<feature type="compositionally biased region" description="Basic and acidic residues" evidence="3">
    <location>
        <begin position="449"/>
        <end position="478"/>
    </location>
</feature>
<dbReference type="PANTHER" id="PTHR11567:SF110">
    <property type="entry name" value="2-PHOSPHOXYLOSE PHOSPHATASE 1"/>
    <property type="match status" value="1"/>
</dbReference>
<dbReference type="Pfam" id="PF00328">
    <property type="entry name" value="His_Phos_2"/>
    <property type="match status" value="1"/>
</dbReference>
<comment type="similarity">
    <text evidence="1">Belongs to the histidine acid phosphatase family.</text>
</comment>
<keyword evidence="2 4" id="KW-0378">Hydrolase</keyword>
<accession>A0A1U9MD12</accession>
<protein>
    <submittedName>
        <fullName evidence="4">4-phytase / acid phosphatase</fullName>
        <ecNumber evidence="4">3.1.3.2</ecNumber>
    </submittedName>
</protein>
<dbReference type="SUPFAM" id="SSF53254">
    <property type="entry name" value="Phosphoglycerate mutase-like"/>
    <property type="match status" value="1"/>
</dbReference>
<dbReference type="OrthoDB" id="395886at2"/>